<name>A0A183PWA8_9TREM</name>
<evidence type="ECO:0000313" key="2">
    <source>
        <dbReference type="Proteomes" id="UP000269396"/>
    </source>
</evidence>
<protein>
    <submittedName>
        <fullName evidence="1">Uncharacterized protein</fullName>
    </submittedName>
</protein>
<dbReference type="AlphaFoldDB" id="A0A183PWA8"/>
<dbReference type="Pfam" id="PF19311">
    <property type="entry name" value="KELAA"/>
    <property type="match status" value="1"/>
</dbReference>
<gene>
    <name evidence="1" type="ORF">SMTD_LOCUS18644</name>
</gene>
<keyword evidence="2" id="KW-1185">Reference proteome</keyword>
<organism evidence="1 2">
    <name type="scientific">Schistosoma mattheei</name>
    <dbReference type="NCBI Taxonomy" id="31246"/>
    <lineage>
        <taxon>Eukaryota</taxon>
        <taxon>Metazoa</taxon>
        <taxon>Spiralia</taxon>
        <taxon>Lophotrochozoa</taxon>
        <taxon>Platyhelminthes</taxon>
        <taxon>Trematoda</taxon>
        <taxon>Digenea</taxon>
        <taxon>Strigeidida</taxon>
        <taxon>Schistosomatoidea</taxon>
        <taxon>Schistosomatidae</taxon>
        <taxon>Schistosoma</taxon>
    </lineage>
</organism>
<dbReference type="Proteomes" id="UP000269396">
    <property type="component" value="Unassembled WGS sequence"/>
</dbReference>
<proteinExistence type="predicted"/>
<reference evidence="1 2" key="1">
    <citation type="submission" date="2018-11" db="EMBL/GenBank/DDBJ databases">
        <authorList>
            <consortium name="Pathogen Informatics"/>
        </authorList>
    </citation>
    <scope>NUCLEOTIDE SEQUENCE [LARGE SCALE GENOMIC DNA]</scope>
    <source>
        <strain>Denwood</strain>
        <strain evidence="2">Zambia</strain>
    </source>
</reference>
<accession>A0A183PWA8</accession>
<dbReference type="InterPro" id="IPR045668">
    <property type="entry name" value="FHIP_KELAA_motif"/>
</dbReference>
<dbReference type="EMBL" id="UZAL01040848">
    <property type="protein sequence ID" value="VDP77649.1"/>
    <property type="molecule type" value="Genomic_DNA"/>
</dbReference>
<sequence>MNSNRRSYFRKWFSLSSKSNNNNNKNSDIINTSGNNLKNTKSTIKNRLKSSNTNVLNPKDLLDFSQILQKPMTEFTFLIDLDSNYQQLINILSDQEATTIRGISSSNGNNAQKRRRSFRLSTIKRLKTNVNTEDRIMSMMMMNTENSILDISRIQRMVLCAVIFEDFCKELAAICTEHSVQW</sequence>
<evidence type="ECO:0000313" key="1">
    <source>
        <dbReference type="EMBL" id="VDP77649.1"/>
    </source>
</evidence>